<dbReference type="AlphaFoldDB" id="H0FBK1"/>
<evidence type="ECO:0000313" key="3">
    <source>
        <dbReference type="Proteomes" id="UP000003113"/>
    </source>
</evidence>
<organism evidence="2 3">
    <name type="scientific">Achromobacter arsenitoxydans SY8</name>
    <dbReference type="NCBI Taxonomy" id="477184"/>
    <lineage>
        <taxon>Bacteria</taxon>
        <taxon>Pseudomonadati</taxon>
        <taxon>Pseudomonadota</taxon>
        <taxon>Betaproteobacteria</taxon>
        <taxon>Burkholderiales</taxon>
        <taxon>Alcaligenaceae</taxon>
        <taxon>Achromobacter</taxon>
    </lineage>
</organism>
<dbReference type="EMBL" id="AGUF01000064">
    <property type="protein sequence ID" value="EHK64466.1"/>
    <property type="molecule type" value="Genomic_DNA"/>
</dbReference>
<dbReference type="Pfam" id="PF11745">
    <property type="entry name" value="DUF3304"/>
    <property type="match status" value="1"/>
</dbReference>
<dbReference type="OrthoDB" id="8656856at2"/>
<sequence length="164" mass="18564">MLFALLTACDSRSAKEDMVPASLTGIDHLADHLSVQDFWVNRTSGFQAGKGGRIVCCVSLPRKWRPDLTVVVGWSITNWRDCGWEDYERRVPVDRYDKVGSLYVHFMADGSVRAVSSDINPAYANPDYPGPQDRIPQKQPWDVYGKRHRQCPPQDGPVIMERAE</sequence>
<evidence type="ECO:0000256" key="1">
    <source>
        <dbReference type="SAM" id="MobiDB-lite"/>
    </source>
</evidence>
<comment type="caution">
    <text evidence="2">The sequence shown here is derived from an EMBL/GenBank/DDBJ whole genome shotgun (WGS) entry which is preliminary data.</text>
</comment>
<dbReference type="InterPro" id="IPR021733">
    <property type="entry name" value="DUF3304"/>
</dbReference>
<evidence type="ECO:0000313" key="2">
    <source>
        <dbReference type="EMBL" id="EHK64466.1"/>
    </source>
</evidence>
<name>H0FBK1_9BURK</name>
<dbReference type="Proteomes" id="UP000003113">
    <property type="component" value="Unassembled WGS sequence"/>
</dbReference>
<dbReference type="eggNOG" id="ENOG503162Y">
    <property type="taxonomic scope" value="Bacteria"/>
</dbReference>
<accession>H0FBK1</accession>
<gene>
    <name evidence="2" type="ORF">KYC_20789</name>
</gene>
<dbReference type="STRING" id="477184.KYC_20789"/>
<protein>
    <recommendedName>
        <fullName evidence="4">Lipoprotein</fullName>
    </recommendedName>
</protein>
<proteinExistence type="predicted"/>
<feature type="region of interest" description="Disordered" evidence="1">
    <location>
        <begin position="145"/>
        <end position="164"/>
    </location>
</feature>
<evidence type="ECO:0008006" key="4">
    <source>
        <dbReference type="Google" id="ProtNLM"/>
    </source>
</evidence>
<reference evidence="2 3" key="1">
    <citation type="journal article" date="2012" name="J. Bacteriol.">
        <title>Genome sequence of the highly efficient arsenite-oxidizing bacterium Achromobacter arsenitoxydans SY8.</title>
        <authorList>
            <person name="Li X."/>
            <person name="Hu Y."/>
            <person name="Gong J."/>
            <person name="Lin Y."/>
            <person name="Johnstone L."/>
            <person name="Rensing C."/>
            <person name="Wang G."/>
        </authorList>
    </citation>
    <scope>NUCLEOTIDE SEQUENCE [LARGE SCALE GENOMIC DNA]</scope>
    <source>
        <strain evidence="2 3">SY8</strain>
    </source>
</reference>
<keyword evidence="3" id="KW-1185">Reference proteome</keyword>